<feature type="compositionally biased region" description="Polar residues" evidence="1">
    <location>
        <begin position="23"/>
        <end position="32"/>
    </location>
</feature>
<reference evidence="3" key="2">
    <citation type="journal article" date="2017" name="Nat. Plants">
        <title>The Aegilops tauschii genome reveals multiple impacts of transposons.</title>
        <authorList>
            <person name="Zhao G."/>
            <person name="Zou C."/>
            <person name="Li K."/>
            <person name="Wang K."/>
            <person name="Li T."/>
            <person name="Gao L."/>
            <person name="Zhang X."/>
            <person name="Wang H."/>
            <person name="Yang Z."/>
            <person name="Liu X."/>
            <person name="Jiang W."/>
            <person name="Mao L."/>
            <person name="Kong X."/>
            <person name="Jiao Y."/>
            <person name="Jia J."/>
        </authorList>
    </citation>
    <scope>NUCLEOTIDE SEQUENCE [LARGE SCALE GENOMIC DNA]</scope>
    <source>
        <strain evidence="3">cv. AL8/78</strain>
    </source>
</reference>
<accession>A0A453JXD7</accession>
<organism evidence="2 3">
    <name type="scientific">Aegilops tauschii subsp. strangulata</name>
    <name type="common">Goatgrass</name>
    <dbReference type="NCBI Taxonomy" id="200361"/>
    <lineage>
        <taxon>Eukaryota</taxon>
        <taxon>Viridiplantae</taxon>
        <taxon>Streptophyta</taxon>
        <taxon>Embryophyta</taxon>
        <taxon>Tracheophyta</taxon>
        <taxon>Spermatophyta</taxon>
        <taxon>Magnoliopsida</taxon>
        <taxon>Liliopsida</taxon>
        <taxon>Poales</taxon>
        <taxon>Poaceae</taxon>
        <taxon>BOP clade</taxon>
        <taxon>Pooideae</taxon>
        <taxon>Triticodae</taxon>
        <taxon>Triticeae</taxon>
        <taxon>Triticinae</taxon>
        <taxon>Aegilops</taxon>
    </lineage>
</organism>
<sequence>VDGRGDELAASPRPACGKKRPLSPSTPQNDVADSSKSTTSDEDDNPWALSDDEEEDGYHDLCRLDKLLIFSLGKYRPFTVDDFPRVSSDDDEQTVAVYKNPEISTRGPRPLRRFPAFKPESRHSCDMEYQLADESESKCFFY</sequence>
<dbReference type="Proteomes" id="UP000015105">
    <property type="component" value="Chromosome 5D"/>
</dbReference>
<evidence type="ECO:0000313" key="2">
    <source>
        <dbReference type="EnsemblPlants" id="AET5Gv20220100.8"/>
    </source>
</evidence>
<proteinExistence type="predicted"/>
<feature type="region of interest" description="Disordered" evidence="1">
    <location>
        <begin position="1"/>
        <end position="54"/>
    </location>
</feature>
<name>A0A453JXD7_AEGTS</name>
<dbReference type="AlphaFoldDB" id="A0A453JXD7"/>
<dbReference type="Gramene" id="AET5Gv20220100.8">
    <property type="protein sequence ID" value="AET5Gv20220100.8"/>
    <property type="gene ID" value="AET5Gv20220100"/>
</dbReference>
<evidence type="ECO:0000313" key="3">
    <source>
        <dbReference type="Proteomes" id="UP000015105"/>
    </source>
</evidence>
<protein>
    <submittedName>
        <fullName evidence="2">Uncharacterized protein</fullName>
    </submittedName>
</protein>
<dbReference type="EnsemblPlants" id="AET5Gv20220100.8">
    <property type="protein sequence ID" value="AET5Gv20220100.8"/>
    <property type="gene ID" value="AET5Gv20220100"/>
</dbReference>
<reference evidence="2" key="4">
    <citation type="submission" date="2019-03" db="UniProtKB">
        <authorList>
            <consortium name="EnsemblPlants"/>
        </authorList>
    </citation>
    <scope>IDENTIFICATION</scope>
</reference>
<reference evidence="2" key="3">
    <citation type="journal article" date="2017" name="Nature">
        <title>Genome sequence of the progenitor of the wheat D genome Aegilops tauschii.</title>
        <authorList>
            <person name="Luo M.C."/>
            <person name="Gu Y.Q."/>
            <person name="Puiu D."/>
            <person name="Wang H."/>
            <person name="Twardziok S.O."/>
            <person name="Deal K.R."/>
            <person name="Huo N."/>
            <person name="Zhu T."/>
            <person name="Wang L."/>
            <person name="Wang Y."/>
            <person name="McGuire P.E."/>
            <person name="Liu S."/>
            <person name="Long H."/>
            <person name="Ramasamy R.K."/>
            <person name="Rodriguez J.C."/>
            <person name="Van S.L."/>
            <person name="Yuan L."/>
            <person name="Wang Z."/>
            <person name="Xia Z."/>
            <person name="Xiao L."/>
            <person name="Anderson O.D."/>
            <person name="Ouyang S."/>
            <person name="Liang Y."/>
            <person name="Zimin A.V."/>
            <person name="Pertea G."/>
            <person name="Qi P."/>
            <person name="Bennetzen J.L."/>
            <person name="Dai X."/>
            <person name="Dawson M.W."/>
            <person name="Muller H.G."/>
            <person name="Kugler K."/>
            <person name="Rivarola-Duarte L."/>
            <person name="Spannagl M."/>
            <person name="Mayer K.F.X."/>
            <person name="Lu F.H."/>
            <person name="Bevan M.W."/>
            <person name="Leroy P."/>
            <person name="Li P."/>
            <person name="You F.M."/>
            <person name="Sun Q."/>
            <person name="Liu Z."/>
            <person name="Lyons E."/>
            <person name="Wicker T."/>
            <person name="Salzberg S.L."/>
            <person name="Devos K.M."/>
            <person name="Dvorak J."/>
        </authorList>
    </citation>
    <scope>NUCLEOTIDE SEQUENCE [LARGE SCALE GENOMIC DNA]</scope>
    <source>
        <strain evidence="2">cv. AL8/78</strain>
    </source>
</reference>
<evidence type="ECO:0000256" key="1">
    <source>
        <dbReference type="SAM" id="MobiDB-lite"/>
    </source>
</evidence>
<keyword evidence="3" id="KW-1185">Reference proteome</keyword>
<reference evidence="3" key="1">
    <citation type="journal article" date="2014" name="Science">
        <title>Ancient hybridizations among the ancestral genomes of bread wheat.</title>
        <authorList>
            <consortium name="International Wheat Genome Sequencing Consortium,"/>
            <person name="Marcussen T."/>
            <person name="Sandve S.R."/>
            <person name="Heier L."/>
            <person name="Spannagl M."/>
            <person name="Pfeifer M."/>
            <person name="Jakobsen K.S."/>
            <person name="Wulff B.B."/>
            <person name="Steuernagel B."/>
            <person name="Mayer K.F."/>
            <person name="Olsen O.A."/>
        </authorList>
    </citation>
    <scope>NUCLEOTIDE SEQUENCE [LARGE SCALE GENOMIC DNA]</scope>
    <source>
        <strain evidence="3">cv. AL8/78</strain>
    </source>
</reference>
<reference evidence="2" key="5">
    <citation type="journal article" date="2021" name="G3 (Bethesda)">
        <title>Aegilops tauschii genome assembly Aet v5.0 features greater sequence contiguity and improved annotation.</title>
        <authorList>
            <person name="Wang L."/>
            <person name="Zhu T."/>
            <person name="Rodriguez J.C."/>
            <person name="Deal K.R."/>
            <person name="Dubcovsky J."/>
            <person name="McGuire P.E."/>
            <person name="Lux T."/>
            <person name="Spannagl M."/>
            <person name="Mayer K.F.X."/>
            <person name="Baldrich P."/>
            <person name="Meyers B.C."/>
            <person name="Huo N."/>
            <person name="Gu Y.Q."/>
            <person name="Zhou H."/>
            <person name="Devos K.M."/>
            <person name="Bennetzen J.L."/>
            <person name="Unver T."/>
            <person name="Budak H."/>
            <person name="Gulick P.J."/>
            <person name="Galiba G."/>
            <person name="Kalapos B."/>
            <person name="Nelson D.R."/>
            <person name="Li P."/>
            <person name="You F.M."/>
            <person name="Luo M.C."/>
            <person name="Dvorak J."/>
        </authorList>
    </citation>
    <scope>NUCLEOTIDE SEQUENCE [LARGE SCALE GENOMIC DNA]</scope>
    <source>
        <strain evidence="2">cv. AL8/78</strain>
    </source>
</reference>
<feature type="compositionally biased region" description="Acidic residues" evidence="1">
    <location>
        <begin position="40"/>
        <end position="54"/>
    </location>
</feature>